<comment type="similarity">
    <text evidence="1 4">Belongs to the DNA mismatch repair MutL/HexB family.</text>
</comment>
<dbReference type="SMART" id="SM01340">
    <property type="entry name" value="DNA_mis_repair"/>
    <property type="match status" value="1"/>
</dbReference>
<dbReference type="InterPro" id="IPR036890">
    <property type="entry name" value="HATPase_C_sf"/>
</dbReference>
<dbReference type="InterPro" id="IPR014790">
    <property type="entry name" value="MutL_C"/>
</dbReference>
<dbReference type="PROSITE" id="PS00058">
    <property type="entry name" value="DNA_MISMATCH_REPAIR_1"/>
    <property type="match status" value="1"/>
</dbReference>
<dbReference type="InterPro" id="IPR002099">
    <property type="entry name" value="MutL/Mlh/PMS"/>
</dbReference>
<feature type="domain" description="DNA mismatch repair protein S5" evidence="7">
    <location>
        <begin position="208"/>
        <end position="326"/>
    </location>
</feature>
<dbReference type="CDD" id="cd00782">
    <property type="entry name" value="MutL_Trans"/>
    <property type="match status" value="1"/>
</dbReference>
<evidence type="ECO:0000256" key="4">
    <source>
        <dbReference type="HAMAP-Rule" id="MF_00149"/>
    </source>
</evidence>
<sequence length="647" mass="72368">MSKIHELSDVLADQIAAGEVIERPASIVKELVENSLDAHSNRIDIIVTQSGLGQIRIIDDGDGILPDDVEIAFKRHATSKIADPHDLFRIKTLGFRGEALPSIASVADVVLTTAADDDRGTMIHIKGGEILSTKPAAARPGTDITVSDLFFNTPARLKYLKSPQTELAQISDIIDRLALAHADVAFSFTHNEKELLRTPGNGNLQQVIAAIYGITNARKMVPFSDEDPDFSISGYTSFPEITRSSRQYISIIINHRYIRNFQLTKAIIQGYGSKLMIGRYPLSVLLIELDPVLIDVNVHPAKKEVRISKEGQLQQLIAGAIRKVMAQQNLIPDVLEDMPAADQIDFGALQRDLNEASTTYDGSSPHLSGTVPDPTTEDEAQSDAEVEPIIITNRNQLNTPMMQAFDAKYQKNEAINQQTTDKLVSEELDLARQEQQDKPRFPNLEYLGQMHGTFLLAQSSDGLYVVDQHAAQERINYEYYRKAIGEVSDDQQNLLIPLVLDYSTTDVLTISDHLDVLSDVGLHLESFGQNSFVVHSHPTWIKQGQEESTIREMIDWIIKDGHLTVAQFREKTAIMMSCKRAIKANHYLDDQQAKALLTKLPTCENPFNCPHGRPVLIHFDNTELERMFKRIQDSHDPYAGDFDEHEF</sequence>
<dbReference type="SUPFAM" id="SSF118116">
    <property type="entry name" value="DNA mismatch repair protein MutL"/>
    <property type="match status" value="1"/>
</dbReference>
<dbReference type="InterPro" id="IPR037198">
    <property type="entry name" value="MutL_C_sf"/>
</dbReference>
<dbReference type="InterPro" id="IPR014762">
    <property type="entry name" value="DNA_mismatch_repair_CS"/>
</dbReference>
<evidence type="ECO:0000313" key="9">
    <source>
        <dbReference type="Proteomes" id="UP000051820"/>
    </source>
</evidence>
<dbReference type="EMBL" id="AZGF01000001">
    <property type="protein sequence ID" value="KRM13465.1"/>
    <property type="molecule type" value="Genomic_DNA"/>
</dbReference>
<evidence type="ECO:0000256" key="5">
    <source>
        <dbReference type="SAM" id="MobiDB-lite"/>
    </source>
</evidence>
<dbReference type="FunFam" id="3.30.565.10:FF:000003">
    <property type="entry name" value="DNA mismatch repair endonuclease MutL"/>
    <property type="match status" value="1"/>
</dbReference>
<dbReference type="Gene3D" id="3.30.565.10">
    <property type="entry name" value="Histidine kinase-like ATPase, C-terminal domain"/>
    <property type="match status" value="1"/>
</dbReference>
<organism evidence="8 9">
    <name type="scientific">Paucilactobacillus suebicus DSM 5007 = KCTC 3549</name>
    <dbReference type="NCBI Taxonomy" id="1423807"/>
    <lineage>
        <taxon>Bacteria</taxon>
        <taxon>Bacillati</taxon>
        <taxon>Bacillota</taxon>
        <taxon>Bacilli</taxon>
        <taxon>Lactobacillales</taxon>
        <taxon>Lactobacillaceae</taxon>
        <taxon>Paucilactobacillus</taxon>
    </lineage>
</organism>
<dbReference type="InterPro" id="IPR042121">
    <property type="entry name" value="MutL_C_regsub"/>
</dbReference>
<dbReference type="GO" id="GO:0005524">
    <property type="term" value="F:ATP binding"/>
    <property type="evidence" value="ECO:0007669"/>
    <property type="project" value="InterPro"/>
</dbReference>
<dbReference type="eggNOG" id="COG0323">
    <property type="taxonomic scope" value="Bacteria"/>
</dbReference>
<gene>
    <name evidence="4" type="primary">mutL</name>
    <name evidence="8" type="ORF">FD16_GL000032</name>
</gene>
<dbReference type="GO" id="GO:0006298">
    <property type="term" value="P:mismatch repair"/>
    <property type="evidence" value="ECO:0007669"/>
    <property type="project" value="UniProtKB-UniRule"/>
</dbReference>
<dbReference type="Pfam" id="PF08676">
    <property type="entry name" value="MutL_C"/>
    <property type="match status" value="1"/>
</dbReference>
<name>A0A0R1WCX4_9LACO</name>
<dbReference type="PATRIC" id="fig|1423807.3.peg.32"/>
<comment type="caution">
    <text evidence="8">The sequence shown here is derived from an EMBL/GenBank/DDBJ whole genome shotgun (WGS) entry which is preliminary data.</text>
</comment>
<feature type="region of interest" description="Disordered" evidence="5">
    <location>
        <begin position="356"/>
        <end position="383"/>
    </location>
</feature>
<dbReference type="GO" id="GO:0140664">
    <property type="term" value="F:ATP-dependent DNA damage sensor activity"/>
    <property type="evidence" value="ECO:0007669"/>
    <property type="project" value="InterPro"/>
</dbReference>
<dbReference type="InterPro" id="IPR020667">
    <property type="entry name" value="DNA_mismatch_repair_MutL"/>
</dbReference>
<evidence type="ECO:0000259" key="6">
    <source>
        <dbReference type="SMART" id="SM00853"/>
    </source>
</evidence>
<keyword evidence="3 4" id="KW-0234">DNA repair</keyword>
<dbReference type="GO" id="GO:0032300">
    <property type="term" value="C:mismatch repair complex"/>
    <property type="evidence" value="ECO:0007669"/>
    <property type="project" value="InterPro"/>
</dbReference>
<accession>A0A0R1WCX4</accession>
<evidence type="ECO:0000256" key="1">
    <source>
        <dbReference type="ARBA" id="ARBA00006082"/>
    </source>
</evidence>
<dbReference type="Gene3D" id="3.30.230.10">
    <property type="match status" value="1"/>
</dbReference>
<dbReference type="Proteomes" id="UP000051820">
    <property type="component" value="Unassembled WGS sequence"/>
</dbReference>
<dbReference type="CDD" id="cd16926">
    <property type="entry name" value="HATPase_MutL-MLH-PMS-like"/>
    <property type="match status" value="1"/>
</dbReference>
<feature type="domain" description="MutL C-terminal dimerisation" evidence="6">
    <location>
        <begin position="446"/>
        <end position="588"/>
    </location>
</feature>
<dbReference type="GO" id="GO:0030983">
    <property type="term" value="F:mismatched DNA binding"/>
    <property type="evidence" value="ECO:0007669"/>
    <property type="project" value="InterPro"/>
</dbReference>
<dbReference type="SMART" id="SM00853">
    <property type="entry name" value="MutL_C"/>
    <property type="match status" value="1"/>
</dbReference>
<dbReference type="HAMAP" id="MF_00149">
    <property type="entry name" value="DNA_mis_repair"/>
    <property type="match status" value="1"/>
</dbReference>
<reference evidence="8 9" key="1">
    <citation type="journal article" date="2015" name="Genome Announc.">
        <title>Expanding the biotechnology potential of lactobacilli through comparative genomics of 213 strains and associated genera.</title>
        <authorList>
            <person name="Sun Z."/>
            <person name="Harris H.M."/>
            <person name="McCann A."/>
            <person name="Guo C."/>
            <person name="Argimon S."/>
            <person name="Zhang W."/>
            <person name="Yang X."/>
            <person name="Jeffery I.B."/>
            <person name="Cooney J.C."/>
            <person name="Kagawa T.F."/>
            <person name="Liu W."/>
            <person name="Song Y."/>
            <person name="Salvetti E."/>
            <person name="Wrobel A."/>
            <person name="Rasinkangas P."/>
            <person name="Parkhill J."/>
            <person name="Rea M.C."/>
            <person name="O'Sullivan O."/>
            <person name="Ritari J."/>
            <person name="Douillard F.P."/>
            <person name="Paul Ross R."/>
            <person name="Yang R."/>
            <person name="Briner A.E."/>
            <person name="Felis G.E."/>
            <person name="de Vos W.M."/>
            <person name="Barrangou R."/>
            <person name="Klaenhammer T.R."/>
            <person name="Caufield P.W."/>
            <person name="Cui Y."/>
            <person name="Zhang H."/>
            <person name="O'Toole P.W."/>
        </authorList>
    </citation>
    <scope>NUCLEOTIDE SEQUENCE [LARGE SCALE GENOMIC DNA]</scope>
    <source>
        <strain evidence="8 9">DSM 5007</strain>
    </source>
</reference>
<evidence type="ECO:0000256" key="2">
    <source>
        <dbReference type="ARBA" id="ARBA00022763"/>
    </source>
</evidence>
<dbReference type="SUPFAM" id="SSF54211">
    <property type="entry name" value="Ribosomal protein S5 domain 2-like"/>
    <property type="match status" value="1"/>
</dbReference>
<dbReference type="RefSeq" id="WP_029508418.1">
    <property type="nucleotide sequence ID" value="NZ_AZGF01000001.1"/>
</dbReference>
<dbReference type="InterPro" id="IPR020568">
    <property type="entry name" value="Ribosomal_Su5_D2-typ_SF"/>
</dbReference>
<evidence type="ECO:0000259" key="7">
    <source>
        <dbReference type="SMART" id="SM01340"/>
    </source>
</evidence>
<evidence type="ECO:0000256" key="3">
    <source>
        <dbReference type="ARBA" id="ARBA00023204"/>
    </source>
</evidence>
<evidence type="ECO:0000313" key="8">
    <source>
        <dbReference type="EMBL" id="KRM13465.1"/>
    </source>
</evidence>
<dbReference type="InterPro" id="IPR013507">
    <property type="entry name" value="DNA_mismatch_S5_2-like"/>
</dbReference>
<dbReference type="InterPro" id="IPR014721">
    <property type="entry name" value="Ribsml_uS5_D2-typ_fold_subgr"/>
</dbReference>
<dbReference type="PANTHER" id="PTHR10073">
    <property type="entry name" value="DNA MISMATCH REPAIR PROTEIN MLH, PMS, MUTL"/>
    <property type="match status" value="1"/>
</dbReference>
<dbReference type="InterPro" id="IPR038973">
    <property type="entry name" value="MutL/Mlh/Pms-like"/>
</dbReference>
<comment type="function">
    <text evidence="4">This protein is involved in the repair of mismatches in DNA. It is required for dam-dependent methyl-directed DNA mismatch repair. May act as a 'molecular matchmaker', a protein that promotes the formation of a stable complex between two or more DNA-binding proteins in an ATP-dependent manner without itself being part of a final effector complex.</text>
</comment>
<dbReference type="Gene3D" id="3.30.1540.20">
    <property type="entry name" value="MutL, C-terminal domain, dimerisation subdomain"/>
    <property type="match status" value="1"/>
</dbReference>
<dbReference type="Pfam" id="PF01119">
    <property type="entry name" value="DNA_mis_repair"/>
    <property type="match status" value="1"/>
</dbReference>
<dbReference type="SUPFAM" id="SSF55874">
    <property type="entry name" value="ATPase domain of HSP90 chaperone/DNA topoisomerase II/histidine kinase"/>
    <property type="match status" value="1"/>
</dbReference>
<dbReference type="GO" id="GO:0016887">
    <property type="term" value="F:ATP hydrolysis activity"/>
    <property type="evidence" value="ECO:0007669"/>
    <property type="project" value="InterPro"/>
</dbReference>
<dbReference type="InterPro" id="IPR042120">
    <property type="entry name" value="MutL_C_dimsub"/>
</dbReference>
<dbReference type="STRING" id="1423807.FD16_GL000032"/>
<dbReference type="NCBIfam" id="TIGR00585">
    <property type="entry name" value="mutl"/>
    <property type="match status" value="1"/>
</dbReference>
<keyword evidence="9" id="KW-1185">Reference proteome</keyword>
<dbReference type="NCBIfam" id="NF000950">
    <property type="entry name" value="PRK00095.1-3"/>
    <property type="match status" value="1"/>
</dbReference>
<dbReference type="Gene3D" id="3.30.1370.100">
    <property type="entry name" value="MutL, C-terminal domain, regulatory subdomain"/>
    <property type="match status" value="1"/>
</dbReference>
<proteinExistence type="inferred from homology"/>
<dbReference type="AlphaFoldDB" id="A0A0R1WCX4"/>
<dbReference type="OrthoDB" id="9763467at2"/>
<dbReference type="Pfam" id="PF13589">
    <property type="entry name" value="HATPase_c_3"/>
    <property type="match status" value="1"/>
</dbReference>
<dbReference type="PANTHER" id="PTHR10073:SF12">
    <property type="entry name" value="DNA MISMATCH REPAIR PROTEIN MLH1"/>
    <property type="match status" value="1"/>
</dbReference>
<feature type="compositionally biased region" description="Polar residues" evidence="5">
    <location>
        <begin position="356"/>
        <end position="367"/>
    </location>
</feature>
<keyword evidence="2 4" id="KW-0227">DNA damage</keyword>
<protein>
    <recommendedName>
        <fullName evidence="4">DNA mismatch repair protein MutL</fullName>
    </recommendedName>
</protein>